<gene>
    <name evidence="2" type="ORF">PVK06_017610</name>
</gene>
<keyword evidence="3" id="KW-1185">Reference proteome</keyword>
<accession>A0ABR0Q3G2</accession>
<protein>
    <recommendedName>
        <fullName evidence="1">Aminotransferase-like plant mobile domain-containing protein</fullName>
    </recommendedName>
</protein>
<evidence type="ECO:0000313" key="2">
    <source>
        <dbReference type="EMBL" id="KAK5833756.1"/>
    </source>
</evidence>
<evidence type="ECO:0000313" key="3">
    <source>
        <dbReference type="Proteomes" id="UP001358586"/>
    </source>
</evidence>
<dbReference type="InterPro" id="IPR019557">
    <property type="entry name" value="AminoTfrase-like_pln_mobile"/>
</dbReference>
<dbReference type="Proteomes" id="UP001358586">
    <property type="component" value="Chromosome 5"/>
</dbReference>
<dbReference type="InterPro" id="IPR044824">
    <property type="entry name" value="MAIN-like"/>
</dbReference>
<name>A0ABR0Q3G2_GOSAR</name>
<comment type="caution">
    <text evidence="2">The sequence shown here is derived from an EMBL/GenBank/DDBJ whole genome shotgun (WGS) entry which is preliminary data.</text>
</comment>
<sequence length="89" mass="10021">MHLVMLGGCKLDPTVINALVERWRLGTQTFHLSCGKCTITLEDLPLQPGLLVDRSVVMGSTVILDKEDLCEAFLESHRRDGSYHFYISE</sequence>
<proteinExistence type="predicted"/>
<reference evidence="2 3" key="1">
    <citation type="submission" date="2023-03" db="EMBL/GenBank/DDBJ databases">
        <title>WGS of Gossypium arboreum.</title>
        <authorList>
            <person name="Yu D."/>
        </authorList>
    </citation>
    <scope>NUCLEOTIDE SEQUENCE [LARGE SCALE GENOMIC DNA]</scope>
    <source>
        <tissue evidence="2">Leaf</tissue>
    </source>
</reference>
<dbReference type="PANTHER" id="PTHR46033">
    <property type="entry name" value="PROTEIN MAIN-LIKE 2"/>
    <property type="match status" value="1"/>
</dbReference>
<dbReference type="EMBL" id="JARKNE010000005">
    <property type="protein sequence ID" value="KAK5833756.1"/>
    <property type="molecule type" value="Genomic_DNA"/>
</dbReference>
<feature type="domain" description="Aminotransferase-like plant mobile" evidence="1">
    <location>
        <begin position="2"/>
        <end position="79"/>
    </location>
</feature>
<dbReference type="Pfam" id="PF10536">
    <property type="entry name" value="PMD"/>
    <property type="match status" value="1"/>
</dbReference>
<dbReference type="PANTHER" id="PTHR46033:SF8">
    <property type="entry name" value="PROTEIN MAINTENANCE OF MERISTEMS-LIKE"/>
    <property type="match status" value="1"/>
</dbReference>
<evidence type="ECO:0000259" key="1">
    <source>
        <dbReference type="Pfam" id="PF10536"/>
    </source>
</evidence>
<organism evidence="2 3">
    <name type="scientific">Gossypium arboreum</name>
    <name type="common">Tree cotton</name>
    <name type="synonym">Gossypium nanking</name>
    <dbReference type="NCBI Taxonomy" id="29729"/>
    <lineage>
        <taxon>Eukaryota</taxon>
        <taxon>Viridiplantae</taxon>
        <taxon>Streptophyta</taxon>
        <taxon>Embryophyta</taxon>
        <taxon>Tracheophyta</taxon>
        <taxon>Spermatophyta</taxon>
        <taxon>Magnoliopsida</taxon>
        <taxon>eudicotyledons</taxon>
        <taxon>Gunneridae</taxon>
        <taxon>Pentapetalae</taxon>
        <taxon>rosids</taxon>
        <taxon>malvids</taxon>
        <taxon>Malvales</taxon>
        <taxon>Malvaceae</taxon>
        <taxon>Malvoideae</taxon>
        <taxon>Gossypium</taxon>
    </lineage>
</organism>